<gene>
    <name evidence="2" type="ORF">PFISCL1PPCAC_16246</name>
</gene>
<evidence type="ECO:0000313" key="2">
    <source>
        <dbReference type="EMBL" id="GMT24949.1"/>
    </source>
</evidence>
<evidence type="ECO:0000313" key="3">
    <source>
        <dbReference type="Proteomes" id="UP001432322"/>
    </source>
</evidence>
<feature type="compositionally biased region" description="Polar residues" evidence="1">
    <location>
        <begin position="627"/>
        <end position="636"/>
    </location>
</feature>
<feature type="region of interest" description="Disordered" evidence="1">
    <location>
        <begin position="601"/>
        <end position="678"/>
    </location>
</feature>
<keyword evidence="3" id="KW-1185">Reference proteome</keyword>
<comment type="caution">
    <text evidence="2">The sequence shown here is derived from an EMBL/GenBank/DDBJ whole genome shotgun (WGS) entry which is preliminary data.</text>
</comment>
<feature type="compositionally biased region" description="Basic and acidic residues" evidence="1">
    <location>
        <begin position="706"/>
        <end position="720"/>
    </location>
</feature>
<dbReference type="Pfam" id="PF03312">
    <property type="entry name" value="DUF272"/>
    <property type="match status" value="1"/>
</dbReference>
<accession>A0AAV5VZ93</accession>
<name>A0AAV5VZ93_9BILA</name>
<dbReference type="AlphaFoldDB" id="A0AAV5VZ93"/>
<organism evidence="2 3">
    <name type="scientific">Pristionchus fissidentatus</name>
    <dbReference type="NCBI Taxonomy" id="1538716"/>
    <lineage>
        <taxon>Eukaryota</taxon>
        <taxon>Metazoa</taxon>
        <taxon>Ecdysozoa</taxon>
        <taxon>Nematoda</taxon>
        <taxon>Chromadorea</taxon>
        <taxon>Rhabditida</taxon>
        <taxon>Rhabditina</taxon>
        <taxon>Diplogasteromorpha</taxon>
        <taxon>Diplogasteroidea</taxon>
        <taxon>Neodiplogasteridae</taxon>
        <taxon>Pristionchus</taxon>
    </lineage>
</organism>
<sequence>MNDHTIVDAPAICVGPGKFYGGRDYPNDIKYDDAARLIEPGEWVLLKMKKKDGVPMAIGATKMEPGLKTIKHEGRLYLDVTVVFSKNDLYSEDMDDYIYVPQTANVDEFEFDVIYALLVTWMDPAERNYCAQKQGSGSKARWKLAVNMSADGSTKGLPVSRMGYSFVAQKQMSTLMGLVVGQDSNDRRRFYVWCPGCPLHYDGIVVEDTKFPLKIGKFILFRIDRREYNDVFMRRDPRHFYIVNYDGVTKPPCEVYVTNVVGDDRKQKNIIKMSVVDFVKRSSEMTRVSDGNVNGFIFTHNKIHLSDDKGKMNAVPEGHMCNLMIIRQKPTEPWMTQWRVHEVISVRRPPPPKRAVEAPNLLAERMNRLSVDTKERPVVPAQVSRSKSVEVERRVLENALSTPSCPPPPPVVPAAPPAHSIVLPPEVAAPAAPAATTTGGQFDDLDHDEHIAFVEAYCPRNEAVYLWIVDDPQQAVIWGCKGKKKPPVGTFLRGYFKRQADGRLFVNMEDYENCGTPAYIKVFDRSGHAIVRTEIMSEKTAKGEVVWKSKFLGVVEDTQNNMPRKVLDRERFVVQIGKRKQQDRDFVWTIEMDVSKEHMGAGSALSSPIPARGVAGGPITPVRKTQLLRSPTSRSANGGGGGVMMEERTARRPPLSPPTQPSPGFDSSRKTSIEEEQLQLQLQLGVRQPEMDNLQQLQHQPPHPDGVNRENGNGDHRVDGENGANIEDDHRYHVNDEWNEDTRLAREELDPCIALVETFANGLHGLFGDNQVLDIFGHHLDPSGFARLMQLSGKH</sequence>
<reference evidence="2" key="1">
    <citation type="submission" date="2023-10" db="EMBL/GenBank/DDBJ databases">
        <title>Genome assembly of Pristionchus species.</title>
        <authorList>
            <person name="Yoshida K."/>
            <person name="Sommer R.J."/>
        </authorList>
    </citation>
    <scope>NUCLEOTIDE SEQUENCE</scope>
    <source>
        <strain evidence="2">RS5133</strain>
    </source>
</reference>
<protein>
    <submittedName>
        <fullName evidence="2">Uncharacterized protein</fullName>
    </submittedName>
</protein>
<dbReference type="InterPro" id="IPR004987">
    <property type="entry name" value="DUF272"/>
</dbReference>
<dbReference type="Proteomes" id="UP001432322">
    <property type="component" value="Unassembled WGS sequence"/>
</dbReference>
<feature type="region of interest" description="Disordered" evidence="1">
    <location>
        <begin position="696"/>
        <end position="727"/>
    </location>
</feature>
<dbReference type="EMBL" id="BTSY01000004">
    <property type="protein sequence ID" value="GMT24949.1"/>
    <property type="molecule type" value="Genomic_DNA"/>
</dbReference>
<evidence type="ECO:0000256" key="1">
    <source>
        <dbReference type="SAM" id="MobiDB-lite"/>
    </source>
</evidence>
<proteinExistence type="predicted"/>